<protein>
    <submittedName>
        <fullName evidence="2">Uncharacterized protein</fullName>
    </submittedName>
</protein>
<organism evidence="2 3">
    <name type="scientific">Amylibacter marinus</name>
    <dbReference type="NCBI Taxonomy" id="1475483"/>
    <lineage>
        <taxon>Bacteria</taxon>
        <taxon>Pseudomonadati</taxon>
        <taxon>Pseudomonadota</taxon>
        <taxon>Alphaproteobacteria</taxon>
        <taxon>Rhodobacterales</taxon>
        <taxon>Paracoccaceae</taxon>
        <taxon>Amylibacter</taxon>
    </lineage>
</organism>
<feature type="signal peptide" evidence="1">
    <location>
        <begin position="1"/>
        <end position="19"/>
    </location>
</feature>
<evidence type="ECO:0000313" key="3">
    <source>
        <dbReference type="Proteomes" id="UP001156694"/>
    </source>
</evidence>
<evidence type="ECO:0000256" key="1">
    <source>
        <dbReference type="SAM" id="SignalP"/>
    </source>
</evidence>
<evidence type="ECO:0000313" key="2">
    <source>
        <dbReference type="EMBL" id="GLQ35929.1"/>
    </source>
</evidence>
<accession>A0ABQ5VXR2</accession>
<dbReference type="EMBL" id="BSNN01000007">
    <property type="protein sequence ID" value="GLQ35929.1"/>
    <property type="molecule type" value="Genomic_DNA"/>
</dbReference>
<sequence length="691" mass="73745">MAVGAMAGFAILLSAPVYAQDETIEVSFVFPEAANIPSFSVKDCNFVAPAANGAELVFSCPAQTKFDVSFKNWQTDKQQDSVGIMQIRPNTFDSTVLFAPIYVVSQFFEDDAAADAGIEALEENARPLVKAGKVDVAATNVSATGAKTVVAAAPEEPAPAPVDTEAQIDVNISWDSAYGSLLVNWEHLVIENDEANGKINGVLKWDPSMRSKFVLSSKRSENCSDIFSISKLQENPNVSFECEQQIISLPLELPLVDTPCSKIGEGSVSCLTAGAGKGVALDLPNWKSIQVPAAAADVTEAVTLAQLMPAFPTDVASSEIQALSQDQCTPRKVSLSLAGYCMGDICEDLGEQAVLIGGSGYLADLASVGWDKSNLPTGAKLRLTEITNDGVQTLGETSVSFPTPSQSITSFFRKMAGGGDGSVPLSVNADGGIYKFGRVMKVFKDNECSVSAGTNSLNLSNPGNRVPDVPQCSFYRIFDGNSPRSSCTRIDYDATAKTASANLEVDGCGKQRLVVLVSENETMNGIVGQSIVSALTNLASRLHGEEKCLPVDIVRASGEKREVLLSAEDIKFAEDTSKFQAAVTMSFVNGNSEILRDFEWVNRKWDRGLSGLIAVVDGDNATPTSMVDSPASMAWKIEDKYRSVINFGASKNCNVFQDVLLYDACTEGDAETFEAVLTENIEQGLARLQAE</sequence>
<keyword evidence="1" id="KW-0732">Signal</keyword>
<proteinExistence type="predicted"/>
<reference evidence="3" key="1">
    <citation type="journal article" date="2019" name="Int. J. Syst. Evol. Microbiol.">
        <title>The Global Catalogue of Microorganisms (GCM) 10K type strain sequencing project: providing services to taxonomists for standard genome sequencing and annotation.</title>
        <authorList>
            <consortium name="The Broad Institute Genomics Platform"/>
            <consortium name="The Broad Institute Genome Sequencing Center for Infectious Disease"/>
            <person name="Wu L."/>
            <person name="Ma J."/>
        </authorList>
    </citation>
    <scope>NUCLEOTIDE SEQUENCE [LARGE SCALE GENOMIC DNA]</scope>
    <source>
        <strain evidence="3">NBRC 110140</strain>
    </source>
</reference>
<dbReference type="Proteomes" id="UP001156694">
    <property type="component" value="Unassembled WGS sequence"/>
</dbReference>
<keyword evidence="3" id="KW-1185">Reference proteome</keyword>
<feature type="chain" id="PRO_5047204646" evidence="1">
    <location>
        <begin position="20"/>
        <end position="691"/>
    </location>
</feature>
<gene>
    <name evidence="2" type="ORF">GCM10007939_22130</name>
</gene>
<comment type="caution">
    <text evidence="2">The sequence shown here is derived from an EMBL/GenBank/DDBJ whole genome shotgun (WGS) entry which is preliminary data.</text>
</comment>
<name>A0ABQ5VXR2_9RHOB</name>